<feature type="domain" description="Retrotransposon gag" evidence="2">
    <location>
        <begin position="262"/>
        <end position="349"/>
    </location>
</feature>
<dbReference type="PANTHER" id="PTHR33223">
    <property type="entry name" value="CCHC-TYPE DOMAIN-CONTAINING PROTEIN"/>
    <property type="match status" value="1"/>
</dbReference>
<organism evidence="3 4">
    <name type="scientific">Abeliophyllum distichum</name>
    <dbReference type="NCBI Taxonomy" id="126358"/>
    <lineage>
        <taxon>Eukaryota</taxon>
        <taxon>Viridiplantae</taxon>
        <taxon>Streptophyta</taxon>
        <taxon>Embryophyta</taxon>
        <taxon>Tracheophyta</taxon>
        <taxon>Spermatophyta</taxon>
        <taxon>Magnoliopsida</taxon>
        <taxon>eudicotyledons</taxon>
        <taxon>Gunneridae</taxon>
        <taxon>Pentapetalae</taxon>
        <taxon>asterids</taxon>
        <taxon>lamiids</taxon>
        <taxon>Lamiales</taxon>
        <taxon>Oleaceae</taxon>
        <taxon>Forsythieae</taxon>
        <taxon>Abeliophyllum</taxon>
    </lineage>
</organism>
<keyword evidence="4" id="KW-1185">Reference proteome</keyword>
<evidence type="ECO:0000259" key="2">
    <source>
        <dbReference type="Pfam" id="PF03732"/>
    </source>
</evidence>
<gene>
    <name evidence="3" type="ORF">Adt_11834</name>
</gene>
<dbReference type="InterPro" id="IPR043502">
    <property type="entry name" value="DNA/RNA_pol_sf"/>
</dbReference>
<dbReference type="InterPro" id="IPR005162">
    <property type="entry name" value="Retrotrans_gag_dom"/>
</dbReference>
<evidence type="ECO:0000313" key="4">
    <source>
        <dbReference type="Proteomes" id="UP001604336"/>
    </source>
</evidence>
<evidence type="ECO:0000256" key="1">
    <source>
        <dbReference type="SAM" id="MobiDB-lite"/>
    </source>
</evidence>
<dbReference type="Proteomes" id="UP001604336">
    <property type="component" value="Unassembled WGS sequence"/>
</dbReference>
<dbReference type="AlphaFoldDB" id="A0ABD1UP55"/>
<feature type="region of interest" description="Disordered" evidence="1">
    <location>
        <begin position="59"/>
        <end position="118"/>
    </location>
</feature>
<name>A0ABD1UP55_9LAMI</name>
<accession>A0ABD1UP55</accession>
<feature type="compositionally biased region" description="Basic and acidic residues" evidence="1">
    <location>
        <begin position="390"/>
        <end position="412"/>
    </location>
</feature>
<protein>
    <submittedName>
        <fullName evidence="3">Ribonuclease H</fullName>
    </submittedName>
</protein>
<feature type="compositionally biased region" description="Pro residues" evidence="1">
    <location>
        <begin position="85"/>
        <end position="98"/>
    </location>
</feature>
<sequence>MARTKRAQNTTAPPAPVGDADTESNAATNHLQQEFASAAQLTALQAQVAALTALLQDRNATVSQPPQGPSPLQAEPSSLDVPSQDPNPAPLGPSPPEAPLQVHNLPPRETPPEAPPLTQNFPTMGTPPTTAPPLVPISFPPSSAPHLNSLASGPNTLWGPPSWVPTPTLAKTPVLSLEQRLEDMMSRKIAEAMSKKNSRQQSMVLEEDLFSLEVMAVPLPRDFEQPKMEKYDGSSDPVDHLRAFVDLMRLRATPDAIMCRAFPPTLRREARDWVATLPSKSIRTFDDFSKKFAAYFASSKRAKKTAIGLMQLTQDKDELLKDFTARFNRATLGIKDLQMSAVVTAMMNGTHSHPFKMSLPKNPPDTMHELLRRGDKYVDAEEAFFITKGMKDRESNKRKARDEPRLREDRGKQKMIHPGPNRPSTGKEAHSTPLLTSRANILMEIRNMKELVWSKKMWAPLHRRDETKYCKFHRDHGHDTEDCQQLKEEIERLIKRGQLSKFVGGIAVGGDSIQHGRATLEAIDLLRWVKMKDFDVKRVLVDNGIAADVMSWKVFLGLKISPNKIKPITTPLHGFGGATVIPEGTIELPVTLARAVVSTYHQVMKFPTSRGVGCVRGDQQASRRCYLDNISIKNTVMMLDLERPNGRIEPLELTEDVIIAKDQHRLAIPLGTKPMKQKKRQFAPERQQAISTEVAKLLEAGFIRELHYPEWLANVVLVKKPNGEWRMCETTQI</sequence>
<feature type="region of interest" description="Disordered" evidence="1">
    <location>
        <begin position="1"/>
        <end position="31"/>
    </location>
</feature>
<dbReference type="PANTHER" id="PTHR33223:SF10">
    <property type="entry name" value="AMINOTRANSFERASE-LIKE PLANT MOBILE DOMAIN-CONTAINING PROTEIN"/>
    <property type="match status" value="1"/>
</dbReference>
<dbReference type="SUPFAM" id="SSF56672">
    <property type="entry name" value="DNA/RNA polymerases"/>
    <property type="match status" value="1"/>
</dbReference>
<evidence type="ECO:0000313" key="3">
    <source>
        <dbReference type="EMBL" id="KAL2526780.1"/>
    </source>
</evidence>
<proteinExistence type="predicted"/>
<dbReference type="Gene3D" id="3.10.10.10">
    <property type="entry name" value="HIV Type 1 Reverse Transcriptase, subunit A, domain 1"/>
    <property type="match status" value="1"/>
</dbReference>
<comment type="caution">
    <text evidence="3">The sequence shown here is derived from an EMBL/GenBank/DDBJ whole genome shotgun (WGS) entry which is preliminary data.</text>
</comment>
<dbReference type="EMBL" id="JBFOLK010000003">
    <property type="protein sequence ID" value="KAL2526780.1"/>
    <property type="molecule type" value="Genomic_DNA"/>
</dbReference>
<feature type="region of interest" description="Disordered" evidence="1">
    <location>
        <begin position="390"/>
        <end position="431"/>
    </location>
</feature>
<dbReference type="Pfam" id="PF03732">
    <property type="entry name" value="Retrotrans_gag"/>
    <property type="match status" value="1"/>
</dbReference>
<reference evidence="4" key="1">
    <citation type="submission" date="2024-07" db="EMBL/GenBank/DDBJ databases">
        <title>Two chromosome-level genome assemblies of Korean endemic species Abeliophyllum distichum and Forsythia ovata (Oleaceae).</title>
        <authorList>
            <person name="Jang H."/>
        </authorList>
    </citation>
    <scope>NUCLEOTIDE SEQUENCE [LARGE SCALE GENOMIC DNA]</scope>
</reference>